<evidence type="ECO:0000313" key="13">
    <source>
        <dbReference type="Proteomes" id="UP000310708"/>
    </source>
</evidence>
<dbReference type="Proteomes" id="UP000305362">
    <property type="component" value="Unassembled WGS sequence"/>
</dbReference>
<dbReference type="EMBL" id="SPRO01000065">
    <property type="protein sequence ID" value="TIC24873.1"/>
    <property type="molecule type" value="Genomic_DNA"/>
</dbReference>
<protein>
    <submittedName>
        <fullName evidence="3">Uncharacterized protein</fullName>
    </submittedName>
</protein>
<accession>A0A4T0NVR0</accession>
<dbReference type="EMBL" id="SPRH01000049">
    <property type="protein sequence ID" value="TIB97343.1"/>
    <property type="molecule type" value="Genomic_DNA"/>
</dbReference>
<reference evidence="8 9" key="1">
    <citation type="submission" date="2019-03" db="EMBL/GenBank/DDBJ databases">
        <title>Sequencing 25 genomes of Wallemia mellicola.</title>
        <authorList>
            <person name="Gostincar C."/>
        </authorList>
    </citation>
    <scope>NUCLEOTIDE SEQUENCE [LARGE SCALE GENOMIC DNA]</scope>
    <source>
        <strain evidence="3 10">EXF-1262</strain>
        <strain evidence="6 11">EXF-1274</strain>
        <strain evidence="5 8">EXF-1277</strain>
        <strain evidence="2 12">EXF-6152</strain>
        <strain evidence="7 13">EXF-757</strain>
        <strain evidence="4 9">EXF-8738</strain>
    </source>
</reference>
<evidence type="ECO:0000313" key="2">
    <source>
        <dbReference type="EMBL" id="TIB76432.1"/>
    </source>
</evidence>
<evidence type="ECO:0000313" key="4">
    <source>
        <dbReference type="EMBL" id="TIC24873.1"/>
    </source>
</evidence>
<dbReference type="OMA" id="QLFEWVA"/>
<dbReference type="SUPFAM" id="SSF117782">
    <property type="entry name" value="YbjQ-like"/>
    <property type="match status" value="1"/>
</dbReference>
<feature type="region of interest" description="Disordered" evidence="1">
    <location>
        <begin position="57"/>
        <end position="76"/>
    </location>
</feature>
<evidence type="ECO:0000313" key="5">
    <source>
        <dbReference type="EMBL" id="TIC60163.1"/>
    </source>
</evidence>
<dbReference type="EMBL" id="SPRW01000056">
    <property type="protein sequence ID" value="TIC61738.1"/>
    <property type="molecule type" value="Genomic_DNA"/>
</dbReference>
<gene>
    <name evidence="7" type="ORF">E3Q01_03809</name>
    <name evidence="6" type="ORF">E3Q02_03786</name>
    <name evidence="5" type="ORF">E3Q03_03418</name>
    <name evidence="4" type="ORF">E3Q10_03918</name>
    <name evidence="3" type="ORF">E3Q17_03431</name>
    <name evidence="2" type="ORF">E3Q22_03517</name>
</gene>
<dbReference type="Proteomes" id="UP000310708">
    <property type="component" value="Unassembled WGS sequence"/>
</dbReference>
<proteinExistence type="predicted"/>
<dbReference type="OrthoDB" id="3337860at2759"/>
<dbReference type="EMBL" id="SPRV01000046">
    <property type="protein sequence ID" value="TIC60163.1"/>
    <property type="molecule type" value="Genomic_DNA"/>
</dbReference>
<dbReference type="Proteomes" id="UP000310685">
    <property type="component" value="Unassembled WGS sequence"/>
</dbReference>
<feature type="compositionally biased region" description="Basic and acidic residues" evidence="1">
    <location>
        <begin position="58"/>
        <end position="76"/>
    </location>
</feature>
<comment type="caution">
    <text evidence="3">The sequence shown here is derived from an EMBL/GenBank/DDBJ whole genome shotgun (WGS) entry which is preliminary data.</text>
</comment>
<dbReference type="Pfam" id="PF01906">
    <property type="entry name" value="YbjQ_1"/>
    <property type="match status" value="1"/>
</dbReference>
<evidence type="ECO:0000313" key="8">
    <source>
        <dbReference type="Proteomes" id="UP000305362"/>
    </source>
</evidence>
<evidence type="ECO:0000313" key="10">
    <source>
        <dbReference type="Proteomes" id="UP000307169"/>
    </source>
</evidence>
<dbReference type="AlphaFoldDB" id="A0A4T0NVR0"/>
<organism evidence="3 10">
    <name type="scientific">Wallemia mellicola</name>
    <dbReference type="NCBI Taxonomy" id="1708541"/>
    <lineage>
        <taxon>Eukaryota</taxon>
        <taxon>Fungi</taxon>
        <taxon>Dikarya</taxon>
        <taxon>Basidiomycota</taxon>
        <taxon>Wallemiomycotina</taxon>
        <taxon>Wallemiomycetes</taxon>
        <taxon>Wallemiales</taxon>
        <taxon>Wallemiaceae</taxon>
        <taxon>Wallemia</taxon>
    </lineage>
</organism>
<dbReference type="Gene3D" id="3.30.110.70">
    <property type="entry name" value="Hypothetical protein apc22750. Chain B"/>
    <property type="match status" value="1"/>
</dbReference>
<dbReference type="InterPro" id="IPR002765">
    <property type="entry name" value="UPF0145_YbjQ-like"/>
</dbReference>
<sequence length="139" mass="15417">MSDYNYNDVLLLTISDPNPVYTITQVFGAVFESTVEDLSRPSSPVSVQAPSFGMSSLKIEDKSSDPAQDIRKRSERYRERALDRLKDAAREKGGNGVIGVKCEYTPSGFDGDVQLYEWVASGTVVMLKLKQQMVRMGGQ</sequence>
<dbReference type="EMBL" id="SPRC01000046">
    <property type="protein sequence ID" value="TIB76432.1"/>
    <property type="molecule type" value="Genomic_DNA"/>
</dbReference>
<dbReference type="Proteomes" id="UP000305647">
    <property type="component" value="Unassembled WGS sequence"/>
</dbReference>
<dbReference type="InterPro" id="IPR035439">
    <property type="entry name" value="UPF0145_dom_sf"/>
</dbReference>
<dbReference type="Proteomes" id="UP000309601">
    <property type="component" value="Unassembled WGS sequence"/>
</dbReference>
<evidence type="ECO:0000313" key="6">
    <source>
        <dbReference type="EMBL" id="TIC61738.1"/>
    </source>
</evidence>
<dbReference type="Proteomes" id="UP000307169">
    <property type="component" value="Unassembled WGS sequence"/>
</dbReference>
<evidence type="ECO:0000313" key="12">
    <source>
        <dbReference type="Proteomes" id="UP000310685"/>
    </source>
</evidence>
<name>A0A4T0NVR0_9BASI</name>
<evidence type="ECO:0000313" key="3">
    <source>
        <dbReference type="EMBL" id="TIB97343.1"/>
    </source>
</evidence>
<evidence type="ECO:0000313" key="11">
    <source>
        <dbReference type="Proteomes" id="UP000309601"/>
    </source>
</evidence>
<evidence type="ECO:0000256" key="1">
    <source>
        <dbReference type="SAM" id="MobiDB-lite"/>
    </source>
</evidence>
<dbReference type="EMBL" id="SPRX01000064">
    <property type="protein sequence ID" value="TIC62665.1"/>
    <property type="molecule type" value="Genomic_DNA"/>
</dbReference>
<evidence type="ECO:0000313" key="9">
    <source>
        <dbReference type="Proteomes" id="UP000305647"/>
    </source>
</evidence>
<evidence type="ECO:0000313" key="7">
    <source>
        <dbReference type="EMBL" id="TIC62665.1"/>
    </source>
</evidence>